<dbReference type="PANTHER" id="PTHR43738:SF3">
    <property type="entry name" value="ABC TRANSPORTER PERMEASE"/>
    <property type="match status" value="1"/>
</dbReference>
<proteinExistence type="predicted"/>
<evidence type="ECO:0000256" key="3">
    <source>
        <dbReference type="ARBA" id="ARBA00022692"/>
    </source>
</evidence>
<dbReference type="EMBL" id="JBHSDU010000001">
    <property type="protein sequence ID" value="MFC4307575.1"/>
    <property type="molecule type" value="Genomic_DNA"/>
</dbReference>
<comment type="caution">
    <text evidence="8">The sequence shown here is derived from an EMBL/GenBank/DDBJ whole genome shotgun (WGS) entry which is preliminary data.</text>
</comment>
<feature type="domain" description="ABC3 transporter permease C-terminal" evidence="7">
    <location>
        <begin position="266"/>
        <end position="379"/>
    </location>
</feature>
<evidence type="ECO:0000256" key="1">
    <source>
        <dbReference type="ARBA" id="ARBA00004651"/>
    </source>
</evidence>
<feature type="transmembrane region" description="Helical" evidence="6">
    <location>
        <begin position="316"/>
        <end position="342"/>
    </location>
</feature>
<name>A0ABV8SKL9_9GAMM</name>
<dbReference type="Pfam" id="PF02687">
    <property type="entry name" value="FtsX"/>
    <property type="match status" value="1"/>
</dbReference>
<dbReference type="InterPro" id="IPR003838">
    <property type="entry name" value="ABC3_permease_C"/>
</dbReference>
<feature type="transmembrane region" description="Helical" evidence="6">
    <location>
        <begin position="354"/>
        <end position="375"/>
    </location>
</feature>
<gene>
    <name evidence="8" type="ORF">ACFPN2_00635</name>
</gene>
<keyword evidence="4 6" id="KW-1133">Transmembrane helix</keyword>
<feature type="transmembrane region" description="Helical" evidence="6">
    <location>
        <begin position="16"/>
        <end position="35"/>
    </location>
</feature>
<evidence type="ECO:0000313" key="8">
    <source>
        <dbReference type="EMBL" id="MFC4307575.1"/>
    </source>
</evidence>
<evidence type="ECO:0000259" key="7">
    <source>
        <dbReference type="Pfam" id="PF02687"/>
    </source>
</evidence>
<keyword evidence="9" id="KW-1185">Reference proteome</keyword>
<comment type="subcellular location">
    <subcellularLocation>
        <location evidence="1">Cell membrane</location>
        <topology evidence="1">Multi-pass membrane protein</topology>
    </subcellularLocation>
</comment>
<evidence type="ECO:0000313" key="9">
    <source>
        <dbReference type="Proteomes" id="UP001595904"/>
    </source>
</evidence>
<organism evidence="8 9">
    <name type="scientific">Steroidobacter flavus</name>
    <dbReference type="NCBI Taxonomy" id="1842136"/>
    <lineage>
        <taxon>Bacteria</taxon>
        <taxon>Pseudomonadati</taxon>
        <taxon>Pseudomonadota</taxon>
        <taxon>Gammaproteobacteria</taxon>
        <taxon>Steroidobacterales</taxon>
        <taxon>Steroidobacteraceae</taxon>
        <taxon>Steroidobacter</taxon>
    </lineage>
</organism>
<protein>
    <submittedName>
        <fullName evidence="8">ABC transporter permease</fullName>
    </submittedName>
</protein>
<dbReference type="Proteomes" id="UP001595904">
    <property type="component" value="Unassembled WGS sequence"/>
</dbReference>
<evidence type="ECO:0000256" key="2">
    <source>
        <dbReference type="ARBA" id="ARBA00022475"/>
    </source>
</evidence>
<evidence type="ECO:0000256" key="5">
    <source>
        <dbReference type="ARBA" id="ARBA00023136"/>
    </source>
</evidence>
<keyword evidence="5 6" id="KW-0472">Membrane</keyword>
<reference evidence="9" key="1">
    <citation type="journal article" date="2019" name="Int. J. Syst. Evol. Microbiol.">
        <title>The Global Catalogue of Microorganisms (GCM) 10K type strain sequencing project: providing services to taxonomists for standard genome sequencing and annotation.</title>
        <authorList>
            <consortium name="The Broad Institute Genomics Platform"/>
            <consortium name="The Broad Institute Genome Sequencing Center for Infectious Disease"/>
            <person name="Wu L."/>
            <person name="Ma J."/>
        </authorList>
    </citation>
    <scope>NUCLEOTIDE SEQUENCE [LARGE SCALE GENOMIC DNA]</scope>
    <source>
        <strain evidence="9">CGMCC 1.10759</strain>
    </source>
</reference>
<dbReference type="InterPro" id="IPR051125">
    <property type="entry name" value="ABC-4/HrtB_transporter"/>
</dbReference>
<evidence type="ECO:0000256" key="4">
    <source>
        <dbReference type="ARBA" id="ARBA00022989"/>
    </source>
</evidence>
<evidence type="ECO:0000256" key="6">
    <source>
        <dbReference type="SAM" id="Phobius"/>
    </source>
</evidence>
<feature type="transmembrane region" description="Helical" evidence="6">
    <location>
        <begin position="289"/>
        <end position="310"/>
    </location>
</feature>
<accession>A0ABV8SKL9</accession>
<keyword evidence="2" id="KW-1003">Cell membrane</keyword>
<sequence length="389" mass="42444">MKYLHLIWAGLFRRRARAVLMLLSITVAFLLYGPLETVRSTFANFGQSTAGHDRLLTMSKLRPGAPTLPLSLYQRIKTVPGIVNVDYACAFGASYQDAKNAFPLETHTAEFFDLYPELELVPEARAAFQRIRTAAIVSEAMAEKFHWKVGDKVPVQTAEQRKDGSSVWTFDIVGLYRFTDPGMKVWENTVYINWDGFDEARLSGTGNVGWYVFRVADVRQADGIGYEVDALSANSAHETRTQSENSFSASWISEIGDFGLILTSIMSAVFFTLLLLTGHTIAQSTQERIPEFAVLKTIGFSGGAVLSLVLSESVLLLLLGSTLGLTLSTLSVSLVGTLLANVLSIQLQPVGGVVWLRGIGLAVLIGLIVGTLPALRGLRLRIVDALAGR</sequence>
<keyword evidence="3 6" id="KW-0812">Transmembrane</keyword>
<feature type="transmembrane region" description="Helical" evidence="6">
    <location>
        <begin position="258"/>
        <end position="277"/>
    </location>
</feature>
<dbReference type="PANTHER" id="PTHR43738">
    <property type="entry name" value="ABC TRANSPORTER, MEMBRANE PROTEIN"/>
    <property type="match status" value="1"/>
</dbReference>
<dbReference type="RefSeq" id="WP_380593957.1">
    <property type="nucleotide sequence ID" value="NZ_JBHSDU010000001.1"/>
</dbReference>